<comment type="caution">
    <text evidence="2">The sequence shown here is derived from an EMBL/GenBank/DDBJ whole genome shotgun (WGS) entry which is preliminary data.</text>
</comment>
<name>A0A3M9Y9S3_9PEZI</name>
<proteinExistence type="predicted"/>
<feature type="compositionally biased region" description="Polar residues" evidence="1">
    <location>
        <begin position="238"/>
        <end position="257"/>
    </location>
</feature>
<evidence type="ECO:0000313" key="3">
    <source>
        <dbReference type="Proteomes" id="UP000267145"/>
    </source>
</evidence>
<dbReference type="SUPFAM" id="SSF57903">
    <property type="entry name" value="FYVE/PHD zinc finger"/>
    <property type="match status" value="1"/>
</dbReference>
<reference evidence="2 3" key="1">
    <citation type="submission" date="2018-10" db="EMBL/GenBank/DDBJ databases">
        <title>Genome sequence of Verticillium nonalfalfae VnAa140.</title>
        <authorList>
            <person name="Stajich J.E."/>
            <person name="Kasson M.T."/>
        </authorList>
    </citation>
    <scope>NUCLEOTIDE SEQUENCE [LARGE SCALE GENOMIC DNA]</scope>
    <source>
        <strain evidence="2 3">VnAa140</strain>
    </source>
</reference>
<evidence type="ECO:0000256" key="1">
    <source>
        <dbReference type="SAM" id="MobiDB-lite"/>
    </source>
</evidence>
<feature type="region of interest" description="Disordered" evidence="1">
    <location>
        <begin position="216"/>
        <end position="271"/>
    </location>
</feature>
<evidence type="ECO:0000313" key="2">
    <source>
        <dbReference type="EMBL" id="RNJ57229.1"/>
    </source>
</evidence>
<organism evidence="2 3">
    <name type="scientific">Verticillium nonalfalfae</name>
    <dbReference type="NCBI Taxonomy" id="1051616"/>
    <lineage>
        <taxon>Eukaryota</taxon>
        <taxon>Fungi</taxon>
        <taxon>Dikarya</taxon>
        <taxon>Ascomycota</taxon>
        <taxon>Pezizomycotina</taxon>
        <taxon>Sordariomycetes</taxon>
        <taxon>Hypocreomycetidae</taxon>
        <taxon>Glomerellales</taxon>
        <taxon>Plectosphaerellaceae</taxon>
        <taxon>Verticillium</taxon>
    </lineage>
</organism>
<protein>
    <submittedName>
        <fullName evidence="2">Uncharacterized protein</fullName>
    </submittedName>
</protein>
<feature type="compositionally biased region" description="Polar residues" evidence="1">
    <location>
        <begin position="216"/>
        <end position="229"/>
    </location>
</feature>
<gene>
    <name evidence="2" type="ORF">D7B24_006263</name>
</gene>
<feature type="compositionally biased region" description="Low complexity" evidence="1">
    <location>
        <begin position="1"/>
        <end position="13"/>
    </location>
</feature>
<feature type="region of interest" description="Disordered" evidence="1">
    <location>
        <begin position="294"/>
        <end position="364"/>
    </location>
</feature>
<dbReference type="EMBL" id="RBVV01000043">
    <property type="protein sequence ID" value="RNJ57229.1"/>
    <property type="molecule type" value="Genomic_DNA"/>
</dbReference>
<feature type="compositionally biased region" description="Basic and acidic residues" evidence="1">
    <location>
        <begin position="477"/>
        <end position="492"/>
    </location>
</feature>
<feature type="compositionally biased region" description="Polar residues" evidence="1">
    <location>
        <begin position="438"/>
        <end position="450"/>
    </location>
</feature>
<feature type="region of interest" description="Disordered" evidence="1">
    <location>
        <begin position="678"/>
        <end position="704"/>
    </location>
</feature>
<feature type="region of interest" description="Disordered" evidence="1">
    <location>
        <begin position="1"/>
        <end position="38"/>
    </location>
</feature>
<dbReference type="AlphaFoldDB" id="A0A3M9Y9S3"/>
<keyword evidence="3" id="KW-1185">Reference proteome</keyword>
<dbReference type="RefSeq" id="XP_028495387.1">
    <property type="nucleotide sequence ID" value="XM_028640400.1"/>
</dbReference>
<feature type="region of interest" description="Disordered" evidence="1">
    <location>
        <begin position="422"/>
        <end position="577"/>
    </location>
</feature>
<sequence>MESCDTTSTASTIPRPPSTTPRKGLPASRNRYAEESTPLAHDHAFLGLPSGRKKHDEDHGLTELWFRGRGGHFGQHGVRDHDTPFIHLRPTVSTGRLRPGMSQQRHQALRPALTSPNLREAATLYRHVSAQSRVSADSAISTSTMRRQDARDMFDEFGIDLPEGWLSEDDGVAFAGDGTKSKTDRVRVCHSCGAPVTTNKFCSDCGHSTCVKCTTSPANGNADDSTVTVPSYEGHPETPQTRQQVTSNTIPTTPSNRPRTETDPKTSSDNAHIAVKNNPFVIADQRTKGNIAQPKMTGTAARARKPTRLSDCVPHQQGPSVRRPDVGPGHGPVQPGERLLTHHTSHHASGHSTAQGPGTHADAVAKNTAQGDPFLDAETEEPHCQSMNSLDKKIDQLYHHAEDMYHAQHIMEHLAAGSAAMEPGRSVSARPARRLSYSPASSRETSSISPSALRPAPHSIGTDALARVNTIKKTHTMGKDPLSRIREQERPHGHSLSADGKEGKKPGPSSIATPKARLSDPPAWLSSPEKRAGDASLHLKKTDTNFTADAKTTAEASSHVQDTRGPPTTPPHTADVTVGAASWPRLKPVMKTTPIAEEQQRHSVLWNHVPLRALTKTDTLASKVAEPASAPSFRQHQLRKVTYPEAADLQTKRAAASVAGMAKPDCSTCSVTGAATAATASASDRDETPTRQNDPDELFLPYRPTVGSSTKTLTVAEVEHVLASTSILPVASPPSARQEEMEVYSPIPIMPPNHSCF</sequence>
<dbReference type="Proteomes" id="UP000267145">
    <property type="component" value="Unassembled WGS sequence"/>
</dbReference>
<dbReference type="GeneID" id="39609952"/>
<dbReference type="InterPro" id="IPR011011">
    <property type="entry name" value="Znf_FYVE_PHD"/>
</dbReference>
<dbReference type="STRING" id="1051616.A0A3M9Y9S3"/>
<accession>A0A3M9Y9S3</accession>